<comment type="caution">
    <text evidence="1">The sequence shown here is derived from an EMBL/GenBank/DDBJ whole genome shotgun (WGS) entry which is preliminary data.</text>
</comment>
<organism evidence="1 2">
    <name type="scientific">Mesorhizobium cantuariense</name>
    <dbReference type="NCBI Taxonomy" id="1300275"/>
    <lineage>
        <taxon>Bacteria</taxon>
        <taxon>Pseudomonadati</taxon>
        <taxon>Pseudomonadota</taxon>
        <taxon>Alphaproteobacteria</taxon>
        <taxon>Hyphomicrobiales</taxon>
        <taxon>Phyllobacteriaceae</taxon>
        <taxon>Mesorhizobium</taxon>
    </lineage>
</organism>
<gene>
    <name evidence="1" type="ORF">ACFOJ9_15395</name>
</gene>
<protein>
    <submittedName>
        <fullName evidence="1">Uncharacterized protein</fullName>
    </submittedName>
</protein>
<evidence type="ECO:0000313" key="2">
    <source>
        <dbReference type="Proteomes" id="UP001595648"/>
    </source>
</evidence>
<keyword evidence="2" id="KW-1185">Reference proteome</keyword>
<name>A0ABV7MRC5_9HYPH</name>
<sequence length="151" mass="16596">MGLFDWLFGGATEPRIGRPHISDIAVPIAGDDGTPASKNQIDAIERLICEPPLGDLTYQQAAAIMSARSYSKFVLDDVLSKPGIRHPRRSAYLALQANLIAFIVRAPQARVYVCRWSDKNFESGEEKPPAKNVHWQQAVAFVAPVIAKLKA</sequence>
<proteinExistence type="predicted"/>
<accession>A0ABV7MRC5</accession>
<dbReference type="RefSeq" id="WP_378979601.1">
    <property type="nucleotide sequence ID" value="NZ_JBHRVD010000001.1"/>
</dbReference>
<dbReference type="Proteomes" id="UP001595648">
    <property type="component" value="Unassembled WGS sequence"/>
</dbReference>
<evidence type="ECO:0000313" key="1">
    <source>
        <dbReference type="EMBL" id="MFC3323153.1"/>
    </source>
</evidence>
<reference evidence="2" key="1">
    <citation type="journal article" date="2019" name="Int. J. Syst. Evol. Microbiol.">
        <title>The Global Catalogue of Microorganisms (GCM) 10K type strain sequencing project: providing services to taxonomists for standard genome sequencing and annotation.</title>
        <authorList>
            <consortium name="The Broad Institute Genomics Platform"/>
            <consortium name="The Broad Institute Genome Sequencing Center for Infectious Disease"/>
            <person name="Wu L."/>
            <person name="Ma J."/>
        </authorList>
    </citation>
    <scope>NUCLEOTIDE SEQUENCE [LARGE SCALE GENOMIC DNA]</scope>
    <source>
        <strain evidence="2">ICMP 19515</strain>
    </source>
</reference>
<dbReference type="EMBL" id="JBHRVD010000001">
    <property type="protein sequence ID" value="MFC3323153.1"/>
    <property type="molecule type" value="Genomic_DNA"/>
</dbReference>